<protein>
    <submittedName>
        <fullName evidence="2">Uncharacterized protein</fullName>
    </submittedName>
</protein>
<reference evidence="2 3" key="1">
    <citation type="submission" date="2023-03" db="EMBL/GenBank/DDBJ databases">
        <title>Genome insight into feeding habits of ladybird beetles.</title>
        <authorList>
            <person name="Li H.-S."/>
            <person name="Huang Y.-H."/>
            <person name="Pang H."/>
        </authorList>
    </citation>
    <scope>NUCLEOTIDE SEQUENCE [LARGE SCALE GENOMIC DNA]</scope>
    <source>
        <strain evidence="2">SYSU_2023b</strain>
        <tissue evidence="2">Whole body</tissue>
    </source>
</reference>
<proteinExistence type="predicted"/>
<evidence type="ECO:0000313" key="3">
    <source>
        <dbReference type="Proteomes" id="UP001431783"/>
    </source>
</evidence>
<feature type="transmembrane region" description="Helical" evidence="1">
    <location>
        <begin position="116"/>
        <end position="138"/>
    </location>
</feature>
<organism evidence="2 3">
    <name type="scientific">Henosepilachna vigintioctopunctata</name>
    <dbReference type="NCBI Taxonomy" id="420089"/>
    <lineage>
        <taxon>Eukaryota</taxon>
        <taxon>Metazoa</taxon>
        <taxon>Ecdysozoa</taxon>
        <taxon>Arthropoda</taxon>
        <taxon>Hexapoda</taxon>
        <taxon>Insecta</taxon>
        <taxon>Pterygota</taxon>
        <taxon>Neoptera</taxon>
        <taxon>Endopterygota</taxon>
        <taxon>Coleoptera</taxon>
        <taxon>Polyphaga</taxon>
        <taxon>Cucujiformia</taxon>
        <taxon>Coccinelloidea</taxon>
        <taxon>Coccinellidae</taxon>
        <taxon>Epilachninae</taxon>
        <taxon>Epilachnini</taxon>
        <taxon>Henosepilachna</taxon>
    </lineage>
</organism>
<evidence type="ECO:0000256" key="1">
    <source>
        <dbReference type="SAM" id="Phobius"/>
    </source>
</evidence>
<dbReference type="AlphaFoldDB" id="A0AAW1TWY6"/>
<name>A0AAW1TWY6_9CUCU</name>
<dbReference type="EMBL" id="JARQZJ010000033">
    <property type="protein sequence ID" value="KAK9875239.1"/>
    <property type="molecule type" value="Genomic_DNA"/>
</dbReference>
<keyword evidence="1" id="KW-0472">Membrane</keyword>
<keyword evidence="1" id="KW-0812">Transmembrane</keyword>
<keyword evidence="1" id="KW-1133">Transmembrane helix</keyword>
<dbReference type="Proteomes" id="UP001431783">
    <property type="component" value="Unassembled WGS sequence"/>
</dbReference>
<evidence type="ECO:0000313" key="2">
    <source>
        <dbReference type="EMBL" id="KAK9875239.1"/>
    </source>
</evidence>
<sequence length="264" mass="30507">MKIRFSNPEIVSNILRNETALQGHPQYQKIIIQDDKTKQQIDQLNTVREHFRDMQAKGGNKMTIKILAAAFDRKLYVSTVFQIIPYTDKTVLKLLDTEVYVSTYVKKFFIISKSEFLIKIGLALTTYSSISITGIFLYFFALSIALVLALQTTFFANILLAFTHHETIFLSLVISTDQIYIGRYYNCLPLTLHLIHMQNSGLFPLNQIHLRGHTFKLSKEKFRTKQRQNFICNRIFDQWNGLSSAIVTADTINGFKNNFDKTTQ</sequence>
<keyword evidence="3" id="KW-1185">Reference proteome</keyword>
<gene>
    <name evidence="2" type="ORF">WA026_007634</name>
</gene>
<accession>A0AAW1TWY6</accession>
<comment type="caution">
    <text evidence="2">The sequence shown here is derived from an EMBL/GenBank/DDBJ whole genome shotgun (WGS) entry which is preliminary data.</text>
</comment>